<comment type="caution">
    <text evidence="2">The sequence shown here is derived from an EMBL/GenBank/DDBJ whole genome shotgun (WGS) entry which is preliminary data.</text>
</comment>
<sequence>MSKNLKEEQDKYTDFLENIQQISEGREEEFKKALRQEGQEISQNLARHASFSGLKKLVQEVEAETPEETETLVLLRSKAHQRLKLYACLGCAASSSIALIYSDMLKTKWKVVMSLMGIYLGGIYSQTVSNKEMMRRLEALGPEYQLSRIARDEALQWNIEPNK</sequence>
<feature type="transmembrane region" description="Helical" evidence="1">
    <location>
        <begin position="107"/>
        <end position="125"/>
    </location>
</feature>
<accession>A0AAU9IGI6</accession>
<evidence type="ECO:0000313" key="2">
    <source>
        <dbReference type="EMBL" id="CAG9311293.1"/>
    </source>
</evidence>
<evidence type="ECO:0000313" key="3">
    <source>
        <dbReference type="Proteomes" id="UP001162131"/>
    </source>
</evidence>
<proteinExistence type="predicted"/>
<keyword evidence="1" id="KW-0812">Transmembrane</keyword>
<feature type="transmembrane region" description="Helical" evidence="1">
    <location>
        <begin position="83"/>
        <end position="101"/>
    </location>
</feature>
<dbReference type="EMBL" id="CAJZBQ010000004">
    <property type="protein sequence ID" value="CAG9311293.1"/>
    <property type="molecule type" value="Genomic_DNA"/>
</dbReference>
<evidence type="ECO:0000256" key="1">
    <source>
        <dbReference type="SAM" id="Phobius"/>
    </source>
</evidence>
<name>A0AAU9IGI6_9CILI</name>
<protein>
    <submittedName>
        <fullName evidence="2">Uncharacterized protein</fullName>
    </submittedName>
</protein>
<organism evidence="2 3">
    <name type="scientific">Blepharisma stoltei</name>
    <dbReference type="NCBI Taxonomy" id="1481888"/>
    <lineage>
        <taxon>Eukaryota</taxon>
        <taxon>Sar</taxon>
        <taxon>Alveolata</taxon>
        <taxon>Ciliophora</taxon>
        <taxon>Postciliodesmatophora</taxon>
        <taxon>Heterotrichea</taxon>
        <taxon>Heterotrichida</taxon>
        <taxon>Blepharismidae</taxon>
        <taxon>Blepharisma</taxon>
    </lineage>
</organism>
<dbReference type="AlphaFoldDB" id="A0AAU9IGI6"/>
<dbReference type="Proteomes" id="UP001162131">
    <property type="component" value="Unassembled WGS sequence"/>
</dbReference>
<keyword evidence="1" id="KW-1133">Transmembrane helix</keyword>
<keyword evidence="1" id="KW-0472">Membrane</keyword>
<gene>
    <name evidence="2" type="ORF">BSTOLATCC_MIC3583</name>
</gene>
<keyword evidence="3" id="KW-1185">Reference proteome</keyword>
<reference evidence="2" key="1">
    <citation type="submission" date="2021-09" db="EMBL/GenBank/DDBJ databases">
        <authorList>
            <consortium name="AG Swart"/>
            <person name="Singh M."/>
            <person name="Singh A."/>
            <person name="Seah K."/>
            <person name="Emmerich C."/>
        </authorList>
    </citation>
    <scope>NUCLEOTIDE SEQUENCE</scope>
    <source>
        <strain evidence="2">ATCC30299</strain>
    </source>
</reference>